<dbReference type="Pfam" id="PF00430">
    <property type="entry name" value="ATP-synt_B"/>
    <property type="match status" value="1"/>
</dbReference>
<comment type="similarity">
    <text evidence="1 13 14">Belongs to the ATPase B chain family.</text>
</comment>
<dbReference type="GO" id="GO:0005886">
    <property type="term" value="C:plasma membrane"/>
    <property type="evidence" value="ECO:0007669"/>
    <property type="project" value="UniProtKB-SubCell"/>
</dbReference>
<comment type="subunit">
    <text evidence="13">F-type ATPases have 2 components, F(1) - the catalytic core - and F(0) - the membrane proton channel. F(1) has five subunits: alpha(3), beta(3), gamma(1), delta(1), epsilon(1). F(0) has three main subunits: a(1), b(2) and c(10-14). The alpha and beta chains form an alternating ring which encloses part of the gamma chain. F(1) is attached to F(0) by a central stalk formed by the gamma and epsilon chains, while a peripheral stalk is formed by the delta and b chains.</text>
</comment>
<dbReference type="KEGG" id="ipo:Ilyop_0203"/>
<dbReference type="NCBIfam" id="TIGR01144">
    <property type="entry name" value="ATP_synt_b"/>
    <property type="match status" value="1"/>
</dbReference>
<dbReference type="HOGENOM" id="CLU_079215_4_5_0"/>
<feature type="coiled-coil region" evidence="15">
    <location>
        <begin position="38"/>
        <end position="130"/>
    </location>
</feature>
<feature type="transmembrane region" description="Helical" evidence="13">
    <location>
        <begin position="15"/>
        <end position="33"/>
    </location>
</feature>
<dbReference type="GO" id="GO:0046933">
    <property type="term" value="F:proton-transporting ATP synthase activity, rotational mechanism"/>
    <property type="evidence" value="ECO:0007669"/>
    <property type="project" value="UniProtKB-UniRule"/>
</dbReference>
<keyword evidence="5 13" id="KW-0812">Transmembrane</keyword>
<evidence type="ECO:0000256" key="1">
    <source>
        <dbReference type="ARBA" id="ARBA00005513"/>
    </source>
</evidence>
<comment type="function">
    <text evidence="11 13">F(1)F(0) ATP synthase produces ATP from ADP in the presence of a proton or sodium gradient. F-type ATPases consist of two structural domains, F(1) containing the extramembraneous catalytic core and F(0) containing the membrane proton channel, linked together by a central stalk and a peripheral stalk. During catalysis, ATP synthesis in the catalytic domain of F(1) is coupled via a rotary mechanism of the central stalk subunits to proton translocation.</text>
</comment>
<evidence type="ECO:0000256" key="6">
    <source>
        <dbReference type="ARBA" id="ARBA00022781"/>
    </source>
</evidence>
<dbReference type="InterPro" id="IPR005864">
    <property type="entry name" value="ATP_synth_F0_bsu_bac"/>
</dbReference>
<evidence type="ECO:0000256" key="9">
    <source>
        <dbReference type="ARBA" id="ARBA00023136"/>
    </source>
</evidence>
<proteinExistence type="inferred from homology"/>
<dbReference type="InterPro" id="IPR050059">
    <property type="entry name" value="ATP_synthase_B_chain"/>
</dbReference>
<dbReference type="HAMAP" id="MF_01398">
    <property type="entry name" value="ATP_synth_b_bprime"/>
    <property type="match status" value="1"/>
</dbReference>
<dbReference type="PANTHER" id="PTHR33445:SF1">
    <property type="entry name" value="ATP SYNTHASE SUBUNIT B"/>
    <property type="match status" value="1"/>
</dbReference>
<keyword evidence="6 13" id="KW-0375">Hydrogen ion transport</keyword>
<evidence type="ECO:0000256" key="2">
    <source>
        <dbReference type="ARBA" id="ARBA00022448"/>
    </source>
</evidence>
<protein>
    <recommendedName>
        <fullName evidence="13">ATP synthase subunit b</fullName>
    </recommendedName>
    <alternativeName>
        <fullName evidence="13">ATP synthase F(0) sector subunit b</fullName>
    </alternativeName>
    <alternativeName>
        <fullName evidence="13">ATPase subunit I</fullName>
    </alternativeName>
    <alternativeName>
        <fullName evidence="13">F-type ATPase subunit b</fullName>
        <shortName evidence="13">F-ATPase subunit b</shortName>
    </alternativeName>
</protein>
<reference evidence="16 17" key="1">
    <citation type="journal article" date="2010" name="Stand. Genomic Sci.">
        <title>Complete genome sequence of Ilyobacter polytropus type strain (CuHbu1).</title>
        <authorList>
            <person name="Sikorski J."/>
            <person name="Chertkov O."/>
            <person name="Lapidus A."/>
            <person name="Nolan M."/>
            <person name="Lucas S."/>
            <person name="Del Rio T.G."/>
            <person name="Tice H."/>
            <person name="Cheng J.F."/>
            <person name="Tapia R."/>
            <person name="Han C."/>
            <person name="Goodwin L."/>
            <person name="Pitluck S."/>
            <person name="Liolios K."/>
            <person name="Ivanova N."/>
            <person name="Mavromatis K."/>
            <person name="Mikhailova N."/>
            <person name="Pati A."/>
            <person name="Chen A."/>
            <person name="Palaniappan K."/>
            <person name="Land M."/>
            <person name="Hauser L."/>
            <person name="Chang Y.J."/>
            <person name="Jeffries C.D."/>
            <person name="Brambilla E."/>
            <person name="Yasawong M."/>
            <person name="Rohde M."/>
            <person name="Pukall R."/>
            <person name="Spring S."/>
            <person name="Goker M."/>
            <person name="Woyke T."/>
            <person name="Bristow J."/>
            <person name="Eisen J.A."/>
            <person name="Markowitz V."/>
            <person name="Hugenholtz P."/>
            <person name="Kyrpides N.C."/>
            <person name="Klenk H.P."/>
        </authorList>
    </citation>
    <scope>NUCLEOTIDE SEQUENCE [LARGE SCALE GENOMIC DNA]</scope>
    <source>
        <strain evidence="17">ATCC 51220 / DSM 2926 / LMG 16218 / CuHBu1</strain>
    </source>
</reference>
<sequence>MATQNMPAVSIDINMFWQIINFLILMFFFKKYFQKPISKMLDARKEKIANELKQAETDRKMAAEANEETQGILKAAKAEANEILLRAEKKADERKETILKEANAQREKTIKSAELEVEKMKKQARKELQSEVTALAVSLAEKMINERLDSKLGENLLNDFIEEVGEDR</sequence>
<dbReference type="RefSeq" id="WP_013386663.1">
    <property type="nucleotide sequence ID" value="NC_014632.1"/>
</dbReference>
<comment type="function">
    <text evidence="13">Component of the F(0) channel, it forms part of the peripheral stalk, linking F(1) to F(0).</text>
</comment>
<keyword evidence="3 13" id="KW-1003">Cell membrane</keyword>
<keyword evidence="15" id="KW-0175">Coiled coil</keyword>
<dbReference type="EMBL" id="CP002281">
    <property type="protein sequence ID" value="ADO81992.1"/>
    <property type="molecule type" value="Genomic_DNA"/>
</dbReference>
<evidence type="ECO:0000313" key="16">
    <source>
        <dbReference type="EMBL" id="ADO81992.1"/>
    </source>
</evidence>
<keyword evidence="7 13" id="KW-1133">Transmembrane helix</keyword>
<dbReference type="GO" id="GO:0045259">
    <property type="term" value="C:proton-transporting ATP synthase complex"/>
    <property type="evidence" value="ECO:0007669"/>
    <property type="project" value="UniProtKB-KW"/>
</dbReference>
<evidence type="ECO:0000313" key="17">
    <source>
        <dbReference type="Proteomes" id="UP000006875"/>
    </source>
</evidence>
<comment type="subcellular location">
    <subcellularLocation>
        <location evidence="13">Cell inner membrane</location>
        <topology evidence="13">Single-pass membrane protein</topology>
    </subcellularLocation>
    <subcellularLocation>
        <location evidence="12">Endomembrane system</location>
        <topology evidence="12">Single-pass membrane protein</topology>
    </subcellularLocation>
</comment>
<name>E3H896_ILYPC</name>
<keyword evidence="10 13" id="KW-0066">ATP synthesis</keyword>
<keyword evidence="13" id="KW-0997">Cell inner membrane</keyword>
<dbReference type="CDD" id="cd06503">
    <property type="entry name" value="ATP-synt_Fo_b"/>
    <property type="match status" value="1"/>
</dbReference>
<gene>
    <name evidence="13" type="primary">atpF</name>
    <name evidence="16" type="ordered locus">Ilyop_0203</name>
</gene>
<dbReference type="InterPro" id="IPR002146">
    <property type="entry name" value="ATP_synth_b/b'su_bac/chlpt"/>
</dbReference>
<dbReference type="PANTHER" id="PTHR33445">
    <property type="entry name" value="ATP SYNTHASE SUBUNIT B', CHLOROPLASTIC"/>
    <property type="match status" value="1"/>
</dbReference>
<dbReference type="Gene3D" id="6.10.250.1580">
    <property type="match status" value="1"/>
</dbReference>
<evidence type="ECO:0000256" key="14">
    <source>
        <dbReference type="RuleBase" id="RU003848"/>
    </source>
</evidence>
<evidence type="ECO:0000256" key="15">
    <source>
        <dbReference type="SAM" id="Coils"/>
    </source>
</evidence>
<evidence type="ECO:0000256" key="11">
    <source>
        <dbReference type="ARBA" id="ARBA00025198"/>
    </source>
</evidence>
<keyword evidence="8 13" id="KW-0406">Ion transport</keyword>
<keyword evidence="4 13" id="KW-0138">CF(0)</keyword>
<dbReference type="Proteomes" id="UP000006875">
    <property type="component" value="Chromosome"/>
</dbReference>
<organism evidence="16 17">
    <name type="scientific">Ilyobacter polytropus (strain ATCC 51220 / DSM 2926 / LMG 16218 / CuHBu1)</name>
    <dbReference type="NCBI Taxonomy" id="572544"/>
    <lineage>
        <taxon>Bacteria</taxon>
        <taxon>Fusobacteriati</taxon>
        <taxon>Fusobacteriota</taxon>
        <taxon>Fusobacteriia</taxon>
        <taxon>Fusobacteriales</taxon>
        <taxon>Fusobacteriaceae</taxon>
        <taxon>Ilyobacter</taxon>
    </lineage>
</organism>
<evidence type="ECO:0000256" key="3">
    <source>
        <dbReference type="ARBA" id="ARBA00022475"/>
    </source>
</evidence>
<keyword evidence="17" id="KW-1185">Reference proteome</keyword>
<evidence type="ECO:0000256" key="13">
    <source>
        <dbReference type="HAMAP-Rule" id="MF_01398"/>
    </source>
</evidence>
<dbReference type="GO" id="GO:0046961">
    <property type="term" value="F:proton-transporting ATPase activity, rotational mechanism"/>
    <property type="evidence" value="ECO:0007669"/>
    <property type="project" value="TreeGrafter"/>
</dbReference>
<keyword evidence="9 13" id="KW-0472">Membrane</keyword>
<dbReference type="OrthoDB" id="87842at2"/>
<dbReference type="GO" id="GO:0012505">
    <property type="term" value="C:endomembrane system"/>
    <property type="evidence" value="ECO:0007669"/>
    <property type="project" value="UniProtKB-SubCell"/>
</dbReference>
<evidence type="ECO:0000256" key="8">
    <source>
        <dbReference type="ARBA" id="ARBA00023065"/>
    </source>
</evidence>
<evidence type="ECO:0000256" key="7">
    <source>
        <dbReference type="ARBA" id="ARBA00022989"/>
    </source>
</evidence>
<keyword evidence="2 13" id="KW-0813">Transport</keyword>
<evidence type="ECO:0000256" key="12">
    <source>
        <dbReference type="ARBA" id="ARBA00037847"/>
    </source>
</evidence>
<accession>E3H896</accession>
<dbReference type="STRING" id="572544.Ilyop_0203"/>
<evidence type="ECO:0000256" key="10">
    <source>
        <dbReference type="ARBA" id="ARBA00023310"/>
    </source>
</evidence>
<evidence type="ECO:0000256" key="5">
    <source>
        <dbReference type="ARBA" id="ARBA00022692"/>
    </source>
</evidence>
<evidence type="ECO:0000256" key="4">
    <source>
        <dbReference type="ARBA" id="ARBA00022547"/>
    </source>
</evidence>
<dbReference type="eggNOG" id="COG0711">
    <property type="taxonomic scope" value="Bacteria"/>
</dbReference>
<dbReference type="AlphaFoldDB" id="E3H896"/>